<evidence type="ECO:0000313" key="16">
    <source>
        <dbReference type="EMBL" id="GBC60901.1"/>
    </source>
</evidence>
<dbReference type="SMART" id="SM00387">
    <property type="entry name" value="HATPase_c"/>
    <property type="match status" value="1"/>
</dbReference>
<dbReference type="Gene3D" id="1.10.287.560">
    <property type="entry name" value="Histidine kinase CheA-like, homodimeric domain"/>
    <property type="match status" value="1"/>
</dbReference>
<evidence type="ECO:0000256" key="7">
    <source>
        <dbReference type="ARBA" id="ARBA00022741"/>
    </source>
</evidence>
<dbReference type="EMBL" id="BEXT01000001">
    <property type="protein sequence ID" value="GBC60901.1"/>
    <property type="molecule type" value="Genomic_DNA"/>
</dbReference>
<evidence type="ECO:0000256" key="1">
    <source>
        <dbReference type="ARBA" id="ARBA00000085"/>
    </source>
</evidence>
<evidence type="ECO:0000256" key="8">
    <source>
        <dbReference type="ARBA" id="ARBA00022777"/>
    </source>
</evidence>
<dbReference type="SMART" id="SM00073">
    <property type="entry name" value="HPT"/>
    <property type="match status" value="1"/>
</dbReference>
<keyword evidence="6" id="KW-0808">Transferase</keyword>
<feature type="domain" description="Histidine kinase" evidence="13">
    <location>
        <begin position="324"/>
        <end position="555"/>
    </location>
</feature>
<dbReference type="EC" id="2.7.13.3" evidence="2"/>
<dbReference type="RefSeq" id="WP_124328252.1">
    <property type="nucleotide sequence ID" value="NZ_BEXT01000001.1"/>
</dbReference>
<dbReference type="SUPFAM" id="SSF50341">
    <property type="entry name" value="CheW-like"/>
    <property type="match status" value="1"/>
</dbReference>
<dbReference type="Gene3D" id="3.30.565.10">
    <property type="entry name" value="Histidine kinase-like ATPase, C-terminal domain"/>
    <property type="match status" value="1"/>
</dbReference>
<evidence type="ECO:0000259" key="13">
    <source>
        <dbReference type="PROSITE" id="PS50109"/>
    </source>
</evidence>
<dbReference type="InterPro" id="IPR004105">
    <property type="entry name" value="CheA-like_dim"/>
</dbReference>
<dbReference type="Pfam" id="PF01584">
    <property type="entry name" value="CheW"/>
    <property type="match status" value="1"/>
</dbReference>
<feature type="modified residue" description="Phosphohistidine" evidence="12">
    <location>
        <position position="45"/>
    </location>
</feature>
<evidence type="ECO:0000256" key="2">
    <source>
        <dbReference type="ARBA" id="ARBA00012438"/>
    </source>
</evidence>
<dbReference type="CDD" id="cd16916">
    <property type="entry name" value="HATPase_CheA-like"/>
    <property type="match status" value="1"/>
</dbReference>
<dbReference type="Gene3D" id="1.20.120.160">
    <property type="entry name" value="HPT domain"/>
    <property type="match status" value="1"/>
</dbReference>
<dbReference type="OrthoDB" id="9803176at2"/>
<dbReference type="Pfam" id="PF02518">
    <property type="entry name" value="HATPase_c"/>
    <property type="match status" value="1"/>
</dbReference>
<keyword evidence="10" id="KW-0902">Two-component regulatory system</keyword>
<organism evidence="16 17">
    <name type="scientific">Desulfonema ishimotonii</name>
    <dbReference type="NCBI Taxonomy" id="45657"/>
    <lineage>
        <taxon>Bacteria</taxon>
        <taxon>Pseudomonadati</taxon>
        <taxon>Thermodesulfobacteriota</taxon>
        <taxon>Desulfobacteria</taxon>
        <taxon>Desulfobacterales</taxon>
        <taxon>Desulfococcaceae</taxon>
        <taxon>Desulfonema</taxon>
    </lineage>
</organism>
<dbReference type="Pfam" id="PF01627">
    <property type="entry name" value="Hpt"/>
    <property type="match status" value="1"/>
</dbReference>
<keyword evidence="5 12" id="KW-0597">Phosphoprotein</keyword>
<dbReference type="AlphaFoldDB" id="A0A401FVB5"/>
<dbReference type="GO" id="GO:0005524">
    <property type="term" value="F:ATP binding"/>
    <property type="evidence" value="ECO:0007669"/>
    <property type="project" value="UniProtKB-KW"/>
</dbReference>
<dbReference type="Gene3D" id="2.30.30.40">
    <property type="entry name" value="SH3 Domains"/>
    <property type="match status" value="1"/>
</dbReference>
<accession>A0A401FVB5</accession>
<evidence type="ECO:0000256" key="9">
    <source>
        <dbReference type="ARBA" id="ARBA00022840"/>
    </source>
</evidence>
<feature type="domain" description="HPt" evidence="15">
    <location>
        <begin position="1"/>
        <end position="102"/>
    </location>
</feature>
<dbReference type="InterPro" id="IPR036641">
    <property type="entry name" value="HPT_dom_sf"/>
</dbReference>
<dbReference type="InterPro" id="IPR036890">
    <property type="entry name" value="HATPase_C_sf"/>
</dbReference>
<dbReference type="PANTHER" id="PTHR43395:SF10">
    <property type="entry name" value="CHEMOTAXIS PROTEIN CHEA"/>
    <property type="match status" value="1"/>
</dbReference>
<dbReference type="GO" id="GO:0006935">
    <property type="term" value="P:chemotaxis"/>
    <property type="evidence" value="ECO:0007669"/>
    <property type="project" value="UniProtKB-KW"/>
</dbReference>
<keyword evidence="7" id="KW-0547">Nucleotide-binding</keyword>
<sequence>MEEQHIVVYKEETHDLLADLEAALLELEDAPDDMELISQIFRSMHTIKGSGAMFGFDDIAAFTHEIEAVLDQVRDGKIRVTKKMIDRILSACDLIRRMVAGENADAEEERALVQAFQEMLPRTVLFTENAPPDVPARAGNAAEMSYRIRFIPNSDIFQNGTSPTILLDEMRGMGECEIVAYRSRIPGLKEMNPESCYFHWDIFLTTTAGINAVRDVFIFVEDLCDLDIQPIRYPDRPGAEKTGERIGDILMARGAISPEVIEDVGRKQKRFGELLLETRAIDRDMLQSALTEQKHIRKAKQRQQFVKSVSSIRVQAEKLDALVDLAGELVTVQARLTRKAHIQRDPELTGIAEEVERLSAELRDQSMNIRMLPVGDTFRRFRRLIHDLSGELGKEVAVETVGEETELDKTVLNQLNDPLMHIIRNALDHGIEMPEVREAKGKPRQGTIRLAAEYSGSDVILRISGDGAGVDFETVRARAIEKGLIPADAEPDERALLDLIFLPGFSTARTVSDVSGRGVGMDVVRRQIENLRGTVSVESRKDVGTAITMRLPLTLAITDGLLVRVGDGTFVIPLLSVEECAELVGKEMDKAGARGVIRFREEIIPYVRLREMFQEHNGNTPEIEKVVIVKVGECRVGFGVDRIIGQYQTVIKSLGNVYRDVENVVGATILGDGSVALILDVNRIVKSLEKQPDFAGRSC</sequence>
<dbReference type="InterPro" id="IPR008207">
    <property type="entry name" value="Sig_transdc_His_kin_Hpt_dom"/>
</dbReference>
<dbReference type="SUPFAM" id="SSF47384">
    <property type="entry name" value="Homodimeric domain of signal transducing histidine kinase"/>
    <property type="match status" value="1"/>
</dbReference>
<keyword evidence="4" id="KW-0145">Chemotaxis</keyword>
<dbReference type="SMART" id="SM00260">
    <property type="entry name" value="CheW"/>
    <property type="match status" value="1"/>
</dbReference>
<keyword evidence="9" id="KW-0067">ATP-binding</keyword>
<evidence type="ECO:0000256" key="10">
    <source>
        <dbReference type="ARBA" id="ARBA00023012"/>
    </source>
</evidence>
<dbReference type="InterPro" id="IPR003594">
    <property type="entry name" value="HATPase_dom"/>
</dbReference>
<proteinExistence type="predicted"/>
<dbReference type="InterPro" id="IPR005467">
    <property type="entry name" value="His_kinase_dom"/>
</dbReference>
<dbReference type="InterPro" id="IPR036061">
    <property type="entry name" value="CheW-like_dom_sf"/>
</dbReference>
<evidence type="ECO:0000256" key="4">
    <source>
        <dbReference type="ARBA" id="ARBA00022500"/>
    </source>
</evidence>
<dbReference type="SUPFAM" id="SSF47226">
    <property type="entry name" value="Histidine-containing phosphotransfer domain, HPT domain"/>
    <property type="match status" value="1"/>
</dbReference>
<comment type="caution">
    <text evidence="16">The sequence shown here is derived from an EMBL/GenBank/DDBJ whole genome shotgun (WGS) entry which is preliminary data.</text>
</comment>
<keyword evidence="17" id="KW-1185">Reference proteome</keyword>
<evidence type="ECO:0000259" key="15">
    <source>
        <dbReference type="PROSITE" id="PS50894"/>
    </source>
</evidence>
<comment type="catalytic activity">
    <reaction evidence="1">
        <text>ATP + protein L-histidine = ADP + protein N-phospho-L-histidine.</text>
        <dbReference type="EC" id="2.7.13.3"/>
    </reaction>
</comment>
<reference evidence="17" key="2">
    <citation type="submission" date="2019-01" db="EMBL/GenBank/DDBJ databases">
        <title>Genome sequence of Desulfonema ishimotonii strain Tokyo 01.</title>
        <authorList>
            <person name="Fukui M."/>
        </authorList>
    </citation>
    <scope>NUCLEOTIDE SEQUENCE [LARGE SCALE GENOMIC DNA]</scope>
    <source>
        <strain evidence="17">Tokyo 01</strain>
    </source>
</reference>
<dbReference type="PROSITE" id="PS50894">
    <property type="entry name" value="HPT"/>
    <property type="match status" value="1"/>
</dbReference>
<dbReference type="InterPro" id="IPR002545">
    <property type="entry name" value="CheW-lke_dom"/>
</dbReference>
<dbReference type="Pfam" id="PF02895">
    <property type="entry name" value="H-kinase_dim"/>
    <property type="match status" value="1"/>
</dbReference>
<gene>
    <name evidence="16" type="ORF">DENIS_1861</name>
</gene>
<evidence type="ECO:0000256" key="12">
    <source>
        <dbReference type="PROSITE-ProRule" id="PRU00110"/>
    </source>
</evidence>
<evidence type="ECO:0000256" key="5">
    <source>
        <dbReference type="ARBA" id="ARBA00022553"/>
    </source>
</evidence>
<dbReference type="GO" id="GO:0000155">
    <property type="term" value="F:phosphorelay sensor kinase activity"/>
    <property type="evidence" value="ECO:0007669"/>
    <property type="project" value="InterPro"/>
</dbReference>
<dbReference type="GO" id="GO:0005737">
    <property type="term" value="C:cytoplasm"/>
    <property type="evidence" value="ECO:0007669"/>
    <property type="project" value="InterPro"/>
</dbReference>
<dbReference type="Proteomes" id="UP000288096">
    <property type="component" value="Unassembled WGS sequence"/>
</dbReference>
<evidence type="ECO:0000256" key="6">
    <source>
        <dbReference type="ARBA" id="ARBA00022679"/>
    </source>
</evidence>
<dbReference type="CDD" id="cd00088">
    <property type="entry name" value="HPT"/>
    <property type="match status" value="1"/>
</dbReference>
<dbReference type="FunFam" id="2.30.30.40:FF:000048">
    <property type="entry name" value="Chemotaxis protein CheA, putative"/>
    <property type="match status" value="1"/>
</dbReference>
<reference evidence="17" key="1">
    <citation type="submission" date="2017-11" db="EMBL/GenBank/DDBJ databases">
        <authorList>
            <person name="Watanabe M."/>
            <person name="Kojima H."/>
        </authorList>
    </citation>
    <scope>NUCLEOTIDE SEQUENCE [LARGE SCALE GENOMIC DNA]</scope>
    <source>
        <strain evidence="17">Tokyo 01</strain>
    </source>
</reference>
<evidence type="ECO:0000313" key="17">
    <source>
        <dbReference type="Proteomes" id="UP000288096"/>
    </source>
</evidence>
<comment type="function">
    <text evidence="11">Involved in the transmission of sensory signals from the chemoreceptors to the flagellar motors. CheA is autophosphorylated; it can transfer its phosphate group to either CheB or CheY.</text>
</comment>
<evidence type="ECO:0000259" key="14">
    <source>
        <dbReference type="PROSITE" id="PS50851"/>
    </source>
</evidence>
<dbReference type="InterPro" id="IPR037006">
    <property type="entry name" value="CheA-like_homodim_sf"/>
</dbReference>
<protein>
    <recommendedName>
        <fullName evidence="3">Chemotaxis protein CheA</fullName>
        <ecNumber evidence="2">2.7.13.3</ecNumber>
    </recommendedName>
</protein>
<keyword evidence="8" id="KW-0418">Kinase</keyword>
<dbReference type="PANTHER" id="PTHR43395">
    <property type="entry name" value="SENSOR HISTIDINE KINASE CHEA"/>
    <property type="match status" value="1"/>
</dbReference>
<dbReference type="InterPro" id="IPR051315">
    <property type="entry name" value="Bact_Chemotaxis_CheA"/>
</dbReference>
<dbReference type="FunFam" id="3.30.565.10:FF:000016">
    <property type="entry name" value="Chemotaxis protein CheA, putative"/>
    <property type="match status" value="1"/>
</dbReference>
<name>A0A401FVB5_9BACT</name>
<dbReference type="InterPro" id="IPR036097">
    <property type="entry name" value="HisK_dim/P_sf"/>
</dbReference>
<dbReference type="SUPFAM" id="SSF55874">
    <property type="entry name" value="ATPase domain of HSP90 chaperone/DNA topoisomerase II/histidine kinase"/>
    <property type="match status" value="1"/>
</dbReference>
<dbReference type="SMART" id="SM01231">
    <property type="entry name" value="H-kinase_dim"/>
    <property type="match status" value="1"/>
</dbReference>
<dbReference type="PROSITE" id="PS50109">
    <property type="entry name" value="HIS_KIN"/>
    <property type="match status" value="1"/>
</dbReference>
<dbReference type="CDD" id="cd00731">
    <property type="entry name" value="CheA_reg"/>
    <property type="match status" value="1"/>
</dbReference>
<dbReference type="InterPro" id="IPR004358">
    <property type="entry name" value="Sig_transdc_His_kin-like_C"/>
</dbReference>
<evidence type="ECO:0000256" key="11">
    <source>
        <dbReference type="ARBA" id="ARBA00035100"/>
    </source>
</evidence>
<dbReference type="PROSITE" id="PS50851">
    <property type="entry name" value="CHEW"/>
    <property type="match status" value="1"/>
</dbReference>
<evidence type="ECO:0000256" key="3">
    <source>
        <dbReference type="ARBA" id="ARBA00021495"/>
    </source>
</evidence>
<feature type="domain" description="CheW-like" evidence="14">
    <location>
        <begin position="557"/>
        <end position="690"/>
    </location>
</feature>
<dbReference type="PRINTS" id="PR00344">
    <property type="entry name" value="BCTRLSENSOR"/>
</dbReference>